<evidence type="ECO:0000313" key="2">
    <source>
        <dbReference type="Proteomes" id="UP000318616"/>
    </source>
</evidence>
<accession>A0A552M135</accession>
<comment type="caution">
    <text evidence="1">The sequence shown here is derived from an EMBL/GenBank/DDBJ whole genome shotgun (WGS) entry which is preliminary data.</text>
</comment>
<protein>
    <submittedName>
        <fullName evidence="1">Uncharacterized protein</fullName>
    </submittedName>
</protein>
<evidence type="ECO:0000313" key="1">
    <source>
        <dbReference type="EMBL" id="TRV26177.1"/>
    </source>
</evidence>
<name>A0A552M135_9CHRO</name>
<dbReference type="Proteomes" id="UP000318616">
    <property type="component" value="Unassembled WGS sequence"/>
</dbReference>
<gene>
    <name evidence="1" type="ORF">EWV88_06740</name>
</gene>
<dbReference type="EMBL" id="SFAP01000087">
    <property type="protein sequence ID" value="TRV26177.1"/>
    <property type="molecule type" value="Genomic_DNA"/>
</dbReference>
<organism evidence="1 2">
    <name type="scientific">Microcystis wesenbergii Mw_MB_S_20031200_S109D</name>
    <dbReference type="NCBI Taxonomy" id="2486241"/>
    <lineage>
        <taxon>Bacteria</taxon>
        <taxon>Bacillati</taxon>
        <taxon>Cyanobacteriota</taxon>
        <taxon>Cyanophyceae</taxon>
        <taxon>Oscillatoriophycideae</taxon>
        <taxon>Chroococcales</taxon>
        <taxon>Microcystaceae</taxon>
        <taxon>Microcystis</taxon>
    </lineage>
</organism>
<sequence>MTDQKTQEASNPLMKVDGNHITVVDGIKKHLGTKNIDFANGIINQLVNIGSKGPEIDEKGTAFVTAVVTGIEPKDQIETMLATQMAAIHNATMTFARRLAHVENIAQQDSASRALNQLARTFTAQVDALKRHRTGGQQHVTVKHVTVNEGGQAIVGNVSTGGRDGNGN</sequence>
<proteinExistence type="predicted"/>
<dbReference type="AlphaFoldDB" id="A0A552M135"/>
<reference evidence="1 2" key="1">
    <citation type="submission" date="2019-01" db="EMBL/GenBank/DDBJ databases">
        <title>Coherence of Microcystis species and biogeography revealed through population genomics.</title>
        <authorList>
            <person name="Perez-Carrascal O.M."/>
            <person name="Terrat Y."/>
            <person name="Giani A."/>
            <person name="Fortin N."/>
            <person name="Tromas N."/>
            <person name="Shapiro B.J."/>
        </authorList>
    </citation>
    <scope>NUCLEOTIDE SEQUENCE [LARGE SCALE GENOMIC DNA]</scope>
    <source>
        <strain evidence="1">Mw_MB_S_20031200_S109D</strain>
    </source>
</reference>